<evidence type="ECO:0000313" key="2">
    <source>
        <dbReference type="Proteomes" id="UP000011529"/>
    </source>
</evidence>
<dbReference type="Proteomes" id="UP000011529">
    <property type="component" value="Unassembled WGS sequence"/>
</dbReference>
<accession>M2BAH7</accession>
<sequence length="384" mass="43727">MSETTTGSGFSLKDQLFNRERISYLSGLFQEADASFDGKAFTRQCVRGLQDLELKQRIVHIASVLEKHLSDDFSTAAKQIREALPPPLDPTRTDDDFGDFIFAPLGEFVVRNGLDRKQLRHSLRTLKQITMRFSMEDAIRAFIDAHPDATLAELTHWSTDSNYHVRRLVSEGTRPKLPWSRRLTIDVTAPIPFLETLHADPTRYVTRSVANHLNDISKSHPELVLKLLREWKIVKRQTTKELDWISRHALRTLIKQGHAPALKFLGYRDNPKIEVSDFELKTSELKPGDSLELSFLVQAERSEELMIDYVIDFVKANGTTAPKVHKLKRLSLTKGETVALKKRHRLHANATTYKLYPGRHAVTLQINGQPFGTLPFELLASSQA</sequence>
<dbReference type="InterPro" id="IPR016024">
    <property type="entry name" value="ARM-type_fold"/>
</dbReference>
<evidence type="ECO:0000313" key="1">
    <source>
        <dbReference type="EMBL" id="EMB19139.1"/>
    </source>
</evidence>
<name>M2BAH7_9BACT</name>
<dbReference type="AlphaFoldDB" id="M2BAH7"/>
<organism evidence="1 2">
    <name type="scientific">Rhodopirellula europaea 6C</name>
    <dbReference type="NCBI Taxonomy" id="1263867"/>
    <lineage>
        <taxon>Bacteria</taxon>
        <taxon>Pseudomonadati</taxon>
        <taxon>Planctomycetota</taxon>
        <taxon>Planctomycetia</taxon>
        <taxon>Pirellulales</taxon>
        <taxon>Pirellulaceae</taxon>
        <taxon>Rhodopirellula</taxon>
    </lineage>
</organism>
<keyword evidence="2" id="KW-1185">Reference proteome</keyword>
<dbReference type="EMBL" id="ANMO01000011">
    <property type="protein sequence ID" value="EMB19139.1"/>
    <property type="molecule type" value="Genomic_DNA"/>
</dbReference>
<dbReference type="SUPFAM" id="SSF48371">
    <property type="entry name" value="ARM repeat"/>
    <property type="match status" value="1"/>
</dbReference>
<reference evidence="1" key="1">
    <citation type="submission" date="2012-11" db="EMBL/GenBank/DDBJ databases">
        <title>Permanent draft genomes of Rhodopirellula europaea strain SH398 and 6C.</title>
        <authorList>
            <person name="Richter M."/>
            <person name="Richter-Heitmann T."/>
            <person name="Frank C."/>
            <person name="Harder J."/>
            <person name="Glockner F.O."/>
        </authorList>
    </citation>
    <scope>NUCLEOTIDE SEQUENCE</scope>
    <source>
        <strain evidence="1">6C</strain>
    </source>
</reference>
<dbReference type="PATRIC" id="fig|1263867.3.peg.280"/>
<dbReference type="Gene3D" id="1.25.40.290">
    <property type="entry name" value="ARM repeat domains"/>
    <property type="match status" value="1"/>
</dbReference>
<proteinExistence type="predicted"/>
<gene>
    <name evidence="1" type="ORF">RE6C_00257</name>
</gene>
<protein>
    <submittedName>
        <fullName evidence="1">Heat domain containing protein</fullName>
    </submittedName>
</protein>
<reference evidence="1" key="2">
    <citation type="journal article" date="2013" name="Mar. Genomics">
        <title>Expression of sulfatases in Rhodopirellula baltica and the diversity of sulfatases in the genus Rhodopirellula.</title>
        <authorList>
            <person name="Wegner C.E."/>
            <person name="Richter-Heitmann T."/>
            <person name="Klindworth A."/>
            <person name="Klockow C."/>
            <person name="Richter M."/>
            <person name="Achstetter T."/>
            <person name="Glockner F.O."/>
            <person name="Harder J."/>
        </authorList>
    </citation>
    <scope>NUCLEOTIDE SEQUENCE [LARGE SCALE GENOMIC DNA]</scope>
    <source>
        <strain evidence="1">6C</strain>
    </source>
</reference>
<dbReference type="RefSeq" id="WP_008653095.1">
    <property type="nucleotide sequence ID" value="NZ_ANMO01000011.1"/>
</dbReference>
<comment type="caution">
    <text evidence="1">The sequence shown here is derived from an EMBL/GenBank/DDBJ whole genome shotgun (WGS) entry which is preliminary data.</text>
</comment>